<dbReference type="PANTHER" id="PTHR45931">
    <property type="entry name" value="SI:CH211-59O9.10"/>
    <property type="match status" value="1"/>
</dbReference>
<dbReference type="SMART" id="SM00184">
    <property type="entry name" value="RING"/>
    <property type="match status" value="1"/>
</dbReference>
<name>A0A6J2T463_DROLE</name>
<evidence type="ECO:0000256" key="3">
    <source>
        <dbReference type="ARBA" id="ARBA00022679"/>
    </source>
</evidence>
<keyword evidence="7" id="KW-0862">Zinc</keyword>
<dbReference type="InterPro" id="IPR001841">
    <property type="entry name" value="Znf_RING"/>
</dbReference>
<evidence type="ECO:0000256" key="5">
    <source>
        <dbReference type="ARBA" id="ARBA00022771"/>
    </source>
</evidence>
<dbReference type="SUPFAM" id="SSF57850">
    <property type="entry name" value="RING/U-box"/>
    <property type="match status" value="1"/>
</dbReference>
<keyword evidence="6" id="KW-0833">Ubl conjugation pathway</keyword>
<evidence type="ECO:0000256" key="9">
    <source>
        <dbReference type="PROSITE-ProRule" id="PRU00175"/>
    </source>
</evidence>
<sequence length="216" mass="24470">MCSASEIIVANGQQHGNHHPYLVPGLCQLVFNRFCRGLLWCGYGGDDDCKGKTATNGCITAVNKSVYSKMADYFEELGHEPTGPEGANDFARHFRRLQVLAIMNGIDMEIEVPEASKKAIAELPVHKIAAEEFSDELECAVCKQPAEAGESYKILPCKHEFHEECILLWLKKANSCPLCRYELETDDTVYEELRRFKQDENNRRERQNTLMDSMFG</sequence>
<keyword evidence="5 9" id="KW-0863">Zinc-finger</keyword>
<comment type="catalytic activity">
    <reaction evidence="1">
        <text>S-ubiquitinyl-[E2 ubiquitin-conjugating enzyme]-L-cysteine + [acceptor protein]-L-lysine = [E2 ubiquitin-conjugating enzyme]-L-cysteine + N(6)-ubiquitinyl-[acceptor protein]-L-lysine.</text>
        <dbReference type="EC" id="2.3.2.27"/>
    </reaction>
</comment>
<dbReference type="GO" id="GO:0061630">
    <property type="term" value="F:ubiquitin protein ligase activity"/>
    <property type="evidence" value="ECO:0007669"/>
    <property type="project" value="UniProtKB-EC"/>
</dbReference>
<evidence type="ECO:0000256" key="4">
    <source>
        <dbReference type="ARBA" id="ARBA00022723"/>
    </source>
</evidence>
<dbReference type="PANTHER" id="PTHR45931:SF3">
    <property type="entry name" value="RING ZINC FINGER-CONTAINING PROTEIN"/>
    <property type="match status" value="1"/>
</dbReference>
<evidence type="ECO:0000256" key="6">
    <source>
        <dbReference type="ARBA" id="ARBA00022786"/>
    </source>
</evidence>
<evidence type="ECO:0000256" key="2">
    <source>
        <dbReference type="ARBA" id="ARBA00012483"/>
    </source>
</evidence>
<reference evidence="12" key="1">
    <citation type="submission" date="2025-08" db="UniProtKB">
        <authorList>
            <consortium name="RefSeq"/>
        </authorList>
    </citation>
    <scope>IDENTIFICATION</scope>
    <source>
        <strain evidence="12">11010-0011.00</strain>
        <tissue evidence="12">Whole body</tissue>
    </source>
</reference>
<dbReference type="GO" id="GO:0016567">
    <property type="term" value="P:protein ubiquitination"/>
    <property type="evidence" value="ECO:0007669"/>
    <property type="project" value="UniProtKB-ARBA"/>
</dbReference>
<accession>A0A6J2T463</accession>
<organism evidence="11 12">
    <name type="scientific">Drosophila lebanonensis</name>
    <name type="common">Fruit fly</name>
    <name type="synonym">Scaptodrosophila lebanonensis</name>
    <dbReference type="NCBI Taxonomy" id="7225"/>
    <lineage>
        <taxon>Eukaryota</taxon>
        <taxon>Metazoa</taxon>
        <taxon>Ecdysozoa</taxon>
        <taxon>Arthropoda</taxon>
        <taxon>Hexapoda</taxon>
        <taxon>Insecta</taxon>
        <taxon>Pterygota</taxon>
        <taxon>Neoptera</taxon>
        <taxon>Endopterygota</taxon>
        <taxon>Diptera</taxon>
        <taxon>Brachycera</taxon>
        <taxon>Muscomorpha</taxon>
        <taxon>Ephydroidea</taxon>
        <taxon>Drosophilidae</taxon>
        <taxon>Scaptodrosophila</taxon>
    </lineage>
</organism>
<dbReference type="PROSITE" id="PS50089">
    <property type="entry name" value="ZF_RING_2"/>
    <property type="match status" value="1"/>
</dbReference>
<evidence type="ECO:0000313" key="12">
    <source>
        <dbReference type="RefSeq" id="XP_030369677.1"/>
    </source>
</evidence>
<dbReference type="GeneID" id="115620537"/>
<dbReference type="Gene3D" id="3.30.40.10">
    <property type="entry name" value="Zinc/RING finger domain, C3HC4 (zinc finger)"/>
    <property type="match status" value="1"/>
</dbReference>
<dbReference type="RefSeq" id="XP_030369677.1">
    <property type="nucleotide sequence ID" value="XM_030513817.1"/>
</dbReference>
<proteinExistence type="inferred from homology"/>
<evidence type="ECO:0000256" key="8">
    <source>
        <dbReference type="ARBA" id="ARBA00038197"/>
    </source>
</evidence>
<gene>
    <name evidence="12" type="primary">LOC115620537</name>
</gene>
<dbReference type="GO" id="GO:0008270">
    <property type="term" value="F:zinc ion binding"/>
    <property type="evidence" value="ECO:0007669"/>
    <property type="project" value="UniProtKB-KW"/>
</dbReference>
<dbReference type="CDD" id="cd16669">
    <property type="entry name" value="RING-H2_RNF181"/>
    <property type="match status" value="1"/>
</dbReference>
<dbReference type="FunFam" id="3.30.40.10:FF:000127">
    <property type="entry name" value="E3 ubiquitin-protein ligase RNF181"/>
    <property type="match status" value="1"/>
</dbReference>
<dbReference type="GO" id="GO:0005634">
    <property type="term" value="C:nucleus"/>
    <property type="evidence" value="ECO:0007669"/>
    <property type="project" value="TreeGrafter"/>
</dbReference>
<keyword evidence="4" id="KW-0479">Metal-binding</keyword>
<dbReference type="Proteomes" id="UP000504634">
    <property type="component" value="Unplaced"/>
</dbReference>
<evidence type="ECO:0000313" key="11">
    <source>
        <dbReference type="Proteomes" id="UP000504634"/>
    </source>
</evidence>
<dbReference type="Pfam" id="PF13639">
    <property type="entry name" value="zf-RING_2"/>
    <property type="match status" value="1"/>
</dbReference>
<keyword evidence="11" id="KW-1185">Reference proteome</keyword>
<evidence type="ECO:0000259" key="10">
    <source>
        <dbReference type="PROSITE" id="PS50089"/>
    </source>
</evidence>
<dbReference type="GO" id="GO:0006511">
    <property type="term" value="P:ubiquitin-dependent protein catabolic process"/>
    <property type="evidence" value="ECO:0007669"/>
    <property type="project" value="TreeGrafter"/>
</dbReference>
<keyword evidence="3" id="KW-0808">Transferase</keyword>
<dbReference type="AlphaFoldDB" id="A0A6J2T463"/>
<comment type="similarity">
    <text evidence="8">Belongs to the RNF181 family.</text>
</comment>
<protein>
    <recommendedName>
        <fullName evidence="2">RING-type E3 ubiquitin transferase</fullName>
        <ecNumber evidence="2">2.3.2.27</ecNumber>
    </recommendedName>
</protein>
<dbReference type="InterPro" id="IPR013083">
    <property type="entry name" value="Znf_RING/FYVE/PHD"/>
</dbReference>
<dbReference type="InterPro" id="IPR051834">
    <property type="entry name" value="RING_finger_E3_ligase"/>
</dbReference>
<evidence type="ECO:0000256" key="7">
    <source>
        <dbReference type="ARBA" id="ARBA00022833"/>
    </source>
</evidence>
<dbReference type="EC" id="2.3.2.27" evidence="2"/>
<evidence type="ECO:0000256" key="1">
    <source>
        <dbReference type="ARBA" id="ARBA00000900"/>
    </source>
</evidence>
<feature type="domain" description="RING-type" evidence="10">
    <location>
        <begin position="139"/>
        <end position="180"/>
    </location>
</feature>